<organism evidence="1 2">
    <name type="scientific">Oceanobacillus indicireducens</name>
    <dbReference type="NCBI Taxonomy" id="1004261"/>
    <lineage>
        <taxon>Bacteria</taxon>
        <taxon>Bacillati</taxon>
        <taxon>Bacillota</taxon>
        <taxon>Bacilli</taxon>
        <taxon>Bacillales</taxon>
        <taxon>Bacillaceae</taxon>
        <taxon>Oceanobacillus</taxon>
    </lineage>
</organism>
<sequence length="45" mass="5253">MKCMPLFHSYKYTGNKDGLGRMGDGPNVMFRYKCTKCGKMKWKSK</sequence>
<dbReference type="EMBL" id="BMOS01000007">
    <property type="protein sequence ID" value="GGN54873.1"/>
    <property type="molecule type" value="Genomic_DNA"/>
</dbReference>
<comment type="caution">
    <text evidence="1">The sequence shown here is derived from an EMBL/GenBank/DDBJ whole genome shotgun (WGS) entry which is preliminary data.</text>
</comment>
<dbReference type="Proteomes" id="UP000624041">
    <property type="component" value="Unassembled WGS sequence"/>
</dbReference>
<gene>
    <name evidence="1" type="ORF">GCM10007971_13110</name>
</gene>
<reference evidence="1" key="2">
    <citation type="submission" date="2020-09" db="EMBL/GenBank/DDBJ databases">
        <authorList>
            <person name="Sun Q."/>
            <person name="Ohkuma M."/>
        </authorList>
    </citation>
    <scope>NUCLEOTIDE SEQUENCE</scope>
    <source>
        <strain evidence="1">JCM 17251</strain>
    </source>
</reference>
<evidence type="ECO:0000313" key="2">
    <source>
        <dbReference type="Proteomes" id="UP000624041"/>
    </source>
</evidence>
<reference evidence="1" key="1">
    <citation type="journal article" date="2014" name="Int. J. Syst. Evol. Microbiol.">
        <title>Complete genome sequence of Corynebacterium casei LMG S-19264T (=DSM 44701T), isolated from a smear-ripened cheese.</title>
        <authorList>
            <consortium name="US DOE Joint Genome Institute (JGI-PGF)"/>
            <person name="Walter F."/>
            <person name="Albersmeier A."/>
            <person name="Kalinowski J."/>
            <person name="Ruckert C."/>
        </authorList>
    </citation>
    <scope>NUCLEOTIDE SEQUENCE</scope>
    <source>
        <strain evidence="1">JCM 17251</strain>
    </source>
</reference>
<accession>A0A918D0J5</accession>
<protein>
    <submittedName>
        <fullName evidence="1">Uncharacterized protein</fullName>
    </submittedName>
</protein>
<evidence type="ECO:0000313" key="1">
    <source>
        <dbReference type="EMBL" id="GGN54873.1"/>
    </source>
</evidence>
<proteinExistence type="predicted"/>
<keyword evidence="2" id="KW-1185">Reference proteome</keyword>
<dbReference type="AlphaFoldDB" id="A0A918D0J5"/>
<name>A0A918D0J5_9BACI</name>